<feature type="region of interest" description="Disordered" evidence="1">
    <location>
        <begin position="273"/>
        <end position="317"/>
    </location>
</feature>
<feature type="region of interest" description="Disordered" evidence="1">
    <location>
        <begin position="1"/>
        <end position="23"/>
    </location>
</feature>
<protein>
    <submittedName>
        <fullName evidence="2">Uncharacterized protein</fullName>
    </submittedName>
</protein>
<gene>
    <name evidence="2" type="ORF">BJX66DRAFT_307311</name>
</gene>
<evidence type="ECO:0000256" key="1">
    <source>
        <dbReference type="SAM" id="MobiDB-lite"/>
    </source>
</evidence>
<evidence type="ECO:0000313" key="2">
    <source>
        <dbReference type="EMBL" id="KAL2789261.1"/>
    </source>
</evidence>
<dbReference type="EMBL" id="JBFTWV010000067">
    <property type="protein sequence ID" value="KAL2789261.1"/>
    <property type="molecule type" value="Genomic_DNA"/>
</dbReference>
<feature type="region of interest" description="Disordered" evidence="1">
    <location>
        <begin position="145"/>
        <end position="167"/>
    </location>
</feature>
<dbReference type="Proteomes" id="UP001610563">
    <property type="component" value="Unassembled WGS sequence"/>
</dbReference>
<organism evidence="2 3">
    <name type="scientific">Aspergillus keveii</name>
    <dbReference type="NCBI Taxonomy" id="714993"/>
    <lineage>
        <taxon>Eukaryota</taxon>
        <taxon>Fungi</taxon>
        <taxon>Dikarya</taxon>
        <taxon>Ascomycota</taxon>
        <taxon>Pezizomycotina</taxon>
        <taxon>Eurotiomycetes</taxon>
        <taxon>Eurotiomycetidae</taxon>
        <taxon>Eurotiales</taxon>
        <taxon>Aspergillaceae</taxon>
        <taxon>Aspergillus</taxon>
        <taxon>Aspergillus subgen. Nidulantes</taxon>
    </lineage>
</organism>
<sequence>MGSIRSSGMLSSLAHRPRVDNSQKKADELIRKYRRVEGPSPVMLELINSPDSYSVLINALRRQISLIKCRSHDFGDCQITVYDKALLILSNHGDRVTDPSVLEIYLTEFLGVVPIAPQTDGKVAIANHVELENVLERLRATQEKKEVARPTKEDECDQIATPPYKSNDEYEPYFPEIHRAEKEGSKVATDQDKQARPDVRVARLLEVYQQAKEDYFRIKAKDGVESLPAIRFLRDSAENALRYLHANGLSDHPWVRDLEENFAMARDRTTQLLGGRKRHFDDDHKRHHGDGYKGRRRGPKPKRARRVVDSYRPSRVM</sequence>
<reference evidence="2 3" key="1">
    <citation type="submission" date="2024-07" db="EMBL/GenBank/DDBJ databases">
        <title>Section-level genome sequencing and comparative genomics of Aspergillus sections Usti and Cavernicolus.</title>
        <authorList>
            <consortium name="Lawrence Berkeley National Laboratory"/>
            <person name="Nybo J.L."/>
            <person name="Vesth T.C."/>
            <person name="Theobald S."/>
            <person name="Frisvad J.C."/>
            <person name="Larsen T.O."/>
            <person name="Kjaerboelling I."/>
            <person name="Rothschild-Mancinelli K."/>
            <person name="Lyhne E.K."/>
            <person name="Kogle M.E."/>
            <person name="Barry K."/>
            <person name="Clum A."/>
            <person name="Na H."/>
            <person name="Ledsgaard L."/>
            <person name="Lin J."/>
            <person name="Lipzen A."/>
            <person name="Kuo A."/>
            <person name="Riley R."/>
            <person name="Mondo S."/>
            <person name="Labutti K."/>
            <person name="Haridas S."/>
            <person name="Pangalinan J."/>
            <person name="Salamov A.A."/>
            <person name="Simmons B.A."/>
            <person name="Magnuson J.K."/>
            <person name="Chen J."/>
            <person name="Drula E."/>
            <person name="Henrissat B."/>
            <person name="Wiebenga A."/>
            <person name="Lubbers R.J."/>
            <person name="Gomes A.C."/>
            <person name="Makela M.R."/>
            <person name="Stajich J."/>
            <person name="Grigoriev I.V."/>
            <person name="Mortensen U.H."/>
            <person name="De Vries R.P."/>
            <person name="Baker S.E."/>
            <person name="Andersen M.R."/>
        </authorList>
    </citation>
    <scope>NUCLEOTIDE SEQUENCE [LARGE SCALE GENOMIC DNA]</scope>
    <source>
        <strain evidence="2 3">CBS 209.92</strain>
    </source>
</reference>
<feature type="compositionally biased region" description="Basic residues" evidence="1">
    <location>
        <begin position="294"/>
        <end position="305"/>
    </location>
</feature>
<keyword evidence="3" id="KW-1185">Reference proteome</keyword>
<name>A0ABR4G169_9EURO</name>
<feature type="compositionally biased region" description="Basic and acidic residues" evidence="1">
    <location>
        <begin position="279"/>
        <end position="293"/>
    </location>
</feature>
<proteinExistence type="predicted"/>
<evidence type="ECO:0000313" key="3">
    <source>
        <dbReference type="Proteomes" id="UP001610563"/>
    </source>
</evidence>
<comment type="caution">
    <text evidence="2">The sequence shown here is derived from an EMBL/GenBank/DDBJ whole genome shotgun (WGS) entry which is preliminary data.</text>
</comment>
<feature type="compositionally biased region" description="Polar residues" evidence="1">
    <location>
        <begin position="1"/>
        <end position="10"/>
    </location>
</feature>
<accession>A0ABR4G169</accession>